<keyword evidence="2" id="KW-1185">Reference proteome</keyword>
<dbReference type="Proteomes" id="UP000187203">
    <property type="component" value="Unassembled WGS sequence"/>
</dbReference>
<dbReference type="AlphaFoldDB" id="A0A1R3KT92"/>
<accession>A0A1R3KT92</accession>
<sequence>MSGFSLDVPLSIDDKGAISLRLDPVFDKLN</sequence>
<evidence type="ECO:0000313" key="2">
    <source>
        <dbReference type="Proteomes" id="UP000187203"/>
    </source>
</evidence>
<proteinExistence type="predicted"/>
<organism evidence="1 2">
    <name type="scientific">Corchorus olitorius</name>
    <dbReference type="NCBI Taxonomy" id="93759"/>
    <lineage>
        <taxon>Eukaryota</taxon>
        <taxon>Viridiplantae</taxon>
        <taxon>Streptophyta</taxon>
        <taxon>Embryophyta</taxon>
        <taxon>Tracheophyta</taxon>
        <taxon>Spermatophyta</taxon>
        <taxon>Magnoliopsida</taxon>
        <taxon>eudicotyledons</taxon>
        <taxon>Gunneridae</taxon>
        <taxon>Pentapetalae</taxon>
        <taxon>rosids</taxon>
        <taxon>malvids</taxon>
        <taxon>Malvales</taxon>
        <taxon>Malvaceae</taxon>
        <taxon>Grewioideae</taxon>
        <taxon>Apeibeae</taxon>
        <taxon>Corchorus</taxon>
    </lineage>
</organism>
<evidence type="ECO:0000313" key="1">
    <source>
        <dbReference type="EMBL" id="OMP10286.1"/>
    </source>
</evidence>
<dbReference type="EMBL" id="AWUE01011950">
    <property type="protein sequence ID" value="OMP10286.1"/>
    <property type="molecule type" value="Genomic_DNA"/>
</dbReference>
<name>A0A1R3KT92_9ROSI</name>
<reference evidence="2" key="1">
    <citation type="submission" date="2013-09" db="EMBL/GenBank/DDBJ databases">
        <title>Corchorus olitorius genome sequencing.</title>
        <authorList>
            <person name="Alam M."/>
            <person name="Haque M.S."/>
            <person name="Islam M.S."/>
            <person name="Emdad E.M."/>
            <person name="Islam M.M."/>
            <person name="Ahmed B."/>
            <person name="Halim A."/>
            <person name="Hossen Q.M.M."/>
            <person name="Hossain M.Z."/>
            <person name="Ahmed R."/>
            <person name="Khan M.M."/>
            <person name="Islam R."/>
            <person name="Rashid M.M."/>
            <person name="Khan S.A."/>
            <person name="Rahman M.S."/>
            <person name="Alam M."/>
            <person name="Yahiya A.S."/>
            <person name="Khan M.S."/>
            <person name="Azam M.S."/>
            <person name="Haque T."/>
            <person name="Lashkar M.Z.H."/>
            <person name="Akhand A.I."/>
            <person name="Morshed G."/>
            <person name="Roy S."/>
            <person name="Uddin K.S."/>
            <person name="Rabeya T."/>
            <person name="Hossain A.S."/>
            <person name="Chowdhury A."/>
            <person name="Snigdha A.R."/>
            <person name="Mortoza M.S."/>
            <person name="Matin S.A."/>
            <person name="Hoque S.M.E."/>
            <person name="Islam M.K."/>
            <person name="Roy D.K."/>
            <person name="Haider R."/>
            <person name="Moosa M.M."/>
            <person name="Elias S.M."/>
            <person name="Hasan A.M."/>
            <person name="Jahan S."/>
            <person name="Shafiuddin M."/>
            <person name="Mahmood N."/>
            <person name="Shommy N.S."/>
        </authorList>
    </citation>
    <scope>NUCLEOTIDE SEQUENCE [LARGE SCALE GENOMIC DNA]</scope>
    <source>
        <strain evidence="2">cv. O-4</strain>
    </source>
</reference>
<protein>
    <submittedName>
        <fullName evidence="1">Uncharacterized protein</fullName>
    </submittedName>
</protein>
<gene>
    <name evidence="1" type="ORF">COLO4_04647</name>
</gene>
<comment type="caution">
    <text evidence="1">The sequence shown here is derived from an EMBL/GenBank/DDBJ whole genome shotgun (WGS) entry which is preliminary data.</text>
</comment>